<proteinExistence type="predicted"/>
<name>A0AAD3TIX0_NEPGR</name>
<feature type="compositionally biased region" description="Polar residues" evidence="1">
    <location>
        <begin position="127"/>
        <end position="140"/>
    </location>
</feature>
<sequence length="153" mass="16595">MDTRFWDGIRLCRRIVSLAAPHVPAGVLHPGNAGVGEASHLKTFPEEAGPVACFLLCFHLLDHASRLSIRLFGAVLVKALYRRLLAWCSSFVRGCHHSSHVWGARSGKADVVAKPLEPQRGLAQRSGRGNRTPGSRTRSRTITGGVSLLLKAL</sequence>
<dbReference type="EMBL" id="BSYO01000036">
    <property type="protein sequence ID" value="GMH29612.1"/>
    <property type="molecule type" value="Genomic_DNA"/>
</dbReference>
<gene>
    <name evidence="2" type="ORF">Nepgr_031455</name>
</gene>
<evidence type="ECO:0000313" key="2">
    <source>
        <dbReference type="EMBL" id="GMH29612.1"/>
    </source>
</evidence>
<evidence type="ECO:0000256" key="1">
    <source>
        <dbReference type="SAM" id="MobiDB-lite"/>
    </source>
</evidence>
<dbReference type="Proteomes" id="UP001279734">
    <property type="component" value="Unassembled WGS sequence"/>
</dbReference>
<organism evidence="2 3">
    <name type="scientific">Nepenthes gracilis</name>
    <name type="common">Slender pitcher plant</name>
    <dbReference type="NCBI Taxonomy" id="150966"/>
    <lineage>
        <taxon>Eukaryota</taxon>
        <taxon>Viridiplantae</taxon>
        <taxon>Streptophyta</taxon>
        <taxon>Embryophyta</taxon>
        <taxon>Tracheophyta</taxon>
        <taxon>Spermatophyta</taxon>
        <taxon>Magnoliopsida</taxon>
        <taxon>eudicotyledons</taxon>
        <taxon>Gunneridae</taxon>
        <taxon>Pentapetalae</taxon>
        <taxon>Caryophyllales</taxon>
        <taxon>Nepenthaceae</taxon>
        <taxon>Nepenthes</taxon>
    </lineage>
</organism>
<feature type="region of interest" description="Disordered" evidence="1">
    <location>
        <begin position="117"/>
        <end position="140"/>
    </location>
</feature>
<keyword evidence="3" id="KW-1185">Reference proteome</keyword>
<dbReference type="AlphaFoldDB" id="A0AAD3TIX0"/>
<accession>A0AAD3TIX0</accession>
<comment type="caution">
    <text evidence="2">The sequence shown here is derived from an EMBL/GenBank/DDBJ whole genome shotgun (WGS) entry which is preliminary data.</text>
</comment>
<evidence type="ECO:0000313" key="3">
    <source>
        <dbReference type="Proteomes" id="UP001279734"/>
    </source>
</evidence>
<reference evidence="2" key="1">
    <citation type="submission" date="2023-05" db="EMBL/GenBank/DDBJ databases">
        <title>Nepenthes gracilis genome sequencing.</title>
        <authorList>
            <person name="Fukushima K."/>
        </authorList>
    </citation>
    <scope>NUCLEOTIDE SEQUENCE</scope>
    <source>
        <strain evidence="2">SING2019-196</strain>
    </source>
</reference>
<protein>
    <submittedName>
        <fullName evidence="2">Uncharacterized protein</fullName>
    </submittedName>
</protein>